<dbReference type="GO" id="GO:0015648">
    <property type="term" value="F:lipid-linked peptidoglycan transporter activity"/>
    <property type="evidence" value="ECO:0007669"/>
    <property type="project" value="TreeGrafter"/>
</dbReference>
<feature type="transmembrane region" description="Helical" evidence="6">
    <location>
        <begin position="354"/>
        <end position="375"/>
    </location>
</feature>
<evidence type="ECO:0000256" key="5">
    <source>
        <dbReference type="ARBA" id="ARBA00023136"/>
    </source>
</evidence>
<evidence type="ECO:0000256" key="3">
    <source>
        <dbReference type="ARBA" id="ARBA00022960"/>
    </source>
</evidence>
<protein>
    <submittedName>
        <fullName evidence="7">Cell cycle protein</fullName>
    </submittedName>
</protein>
<dbReference type="AlphaFoldDB" id="A0A2S8R9T9"/>
<gene>
    <name evidence="7" type="ORF">B9R14_07145</name>
</gene>
<feature type="transmembrane region" description="Helical" evidence="6">
    <location>
        <begin position="312"/>
        <end position="333"/>
    </location>
</feature>
<comment type="subcellular location">
    <subcellularLocation>
        <location evidence="1">Membrane</location>
        <topology evidence="1">Multi-pass membrane protein</topology>
    </subcellularLocation>
</comment>
<name>A0A2S8R9T9_9FIRM</name>
<evidence type="ECO:0000256" key="6">
    <source>
        <dbReference type="SAM" id="Phobius"/>
    </source>
</evidence>
<feature type="transmembrane region" description="Helical" evidence="6">
    <location>
        <begin position="62"/>
        <end position="80"/>
    </location>
</feature>
<dbReference type="Pfam" id="PF01098">
    <property type="entry name" value="FTSW_RODA_SPOVE"/>
    <property type="match status" value="1"/>
</dbReference>
<accession>A0A2S8R9T9</accession>
<feature type="transmembrane region" description="Helical" evidence="6">
    <location>
        <begin position="214"/>
        <end position="231"/>
    </location>
</feature>
<keyword evidence="5 6" id="KW-0472">Membrane</keyword>
<evidence type="ECO:0000256" key="2">
    <source>
        <dbReference type="ARBA" id="ARBA00022692"/>
    </source>
</evidence>
<evidence type="ECO:0000313" key="8">
    <source>
        <dbReference type="Proteomes" id="UP000239720"/>
    </source>
</evidence>
<dbReference type="OrthoDB" id="9812661at2"/>
<evidence type="ECO:0000256" key="4">
    <source>
        <dbReference type="ARBA" id="ARBA00022989"/>
    </source>
</evidence>
<keyword evidence="2 6" id="KW-0812">Transmembrane</keyword>
<dbReference type="RefSeq" id="WP_105367903.1">
    <property type="nucleotide sequence ID" value="NZ_DAONOL010000015.1"/>
</dbReference>
<reference evidence="7 8" key="1">
    <citation type="journal article" date="2018" name="Syst. Appl. Microbiol.">
        <title>Characterization and high-quality draft genome sequence of Herbivorax saccincola A7, an anaerobic, alkaliphilic, thermophilic, cellulolytic, and xylanolytic bacterium.</title>
        <authorList>
            <person name="Aikawa S."/>
            <person name="Baramee S."/>
            <person name="Sermsathanaswadi J."/>
            <person name="Thianheng P."/>
            <person name="Tachaapaikoon C."/>
            <person name="Shikata A."/>
            <person name="Waeonukul R."/>
            <person name="Pason P."/>
            <person name="Ratanakhanokchai K."/>
            <person name="Kosugi A."/>
        </authorList>
    </citation>
    <scope>NUCLEOTIDE SEQUENCE [LARGE SCALE GENOMIC DNA]</scope>
    <source>
        <strain evidence="7 8">A7</strain>
    </source>
</reference>
<dbReference type="GO" id="GO:0032153">
    <property type="term" value="C:cell division site"/>
    <property type="evidence" value="ECO:0007669"/>
    <property type="project" value="TreeGrafter"/>
</dbReference>
<dbReference type="PANTHER" id="PTHR30474:SF3">
    <property type="entry name" value="PEPTIDOGLYCAN GLYCOSYLTRANSFERASE RODA"/>
    <property type="match status" value="1"/>
</dbReference>
<dbReference type="GO" id="GO:0008360">
    <property type="term" value="P:regulation of cell shape"/>
    <property type="evidence" value="ECO:0007669"/>
    <property type="project" value="UniProtKB-KW"/>
</dbReference>
<feature type="transmembrane region" description="Helical" evidence="6">
    <location>
        <begin position="5"/>
        <end position="24"/>
    </location>
</feature>
<dbReference type="EMBL" id="NEMB01000003">
    <property type="protein sequence ID" value="PQQ66552.1"/>
    <property type="molecule type" value="Genomic_DNA"/>
</dbReference>
<evidence type="ECO:0000256" key="1">
    <source>
        <dbReference type="ARBA" id="ARBA00004141"/>
    </source>
</evidence>
<feature type="transmembrane region" description="Helical" evidence="6">
    <location>
        <begin position="387"/>
        <end position="405"/>
    </location>
</feature>
<keyword evidence="4 6" id="KW-1133">Transmembrane helix</keyword>
<feature type="transmembrane region" description="Helical" evidence="6">
    <location>
        <begin position="238"/>
        <end position="256"/>
    </location>
</feature>
<dbReference type="InterPro" id="IPR001182">
    <property type="entry name" value="FtsW/RodA"/>
</dbReference>
<feature type="transmembrane region" description="Helical" evidence="6">
    <location>
        <begin position="118"/>
        <end position="139"/>
    </location>
</feature>
<proteinExistence type="predicted"/>
<dbReference type="GO" id="GO:0005886">
    <property type="term" value="C:plasma membrane"/>
    <property type="evidence" value="ECO:0007669"/>
    <property type="project" value="TreeGrafter"/>
</dbReference>
<dbReference type="Proteomes" id="UP000239720">
    <property type="component" value="Unassembled WGS sequence"/>
</dbReference>
<comment type="caution">
    <text evidence="7">The sequence shown here is derived from an EMBL/GenBank/DDBJ whole genome shotgun (WGS) entry which is preliminary data.</text>
</comment>
<feature type="transmembrane region" description="Helical" evidence="6">
    <location>
        <begin position="36"/>
        <end position="55"/>
    </location>
</feature>
<feature type="transmembrane region" description="Helical" evidence="6">
    <location>
        <begin position="92"/>
        <end position="109"/>
    </location>
</feature>
<dbReference type="PANTHER" id="PTHR30474">
    <property type="entry name" value="CELL CYCLE PROTEIN"/>
    <property type="match status" value="1"/>
</dbReference>
<sequence>MFRKIAGYVPLSMIIFANIIGYTFLAFREEPYNPHAFLMCFIVLAMICISYTVIIKKRFGESYLFLIVSMLLSIGIMMIYRLDSGLAVKQVIWMLTGIIAFFTCYYLYLKIDKWHKYYYLYIVAPILLYILTLVFGTTINGAKNWIIIAGFSFQPSELNKILYVFFLGSYFKSRDKLFFQKSNIGEKNKIFMNRVLLMFITYLNVGFLALQRDWGTIAILLLVYLFVLYIFSEGYKFLILNCGLLLPTALIAYKFFYHVRVRVEIWINPWEDILGKGYQIAQSLFGIGSGGFFGTGLRMGKPYMIPFASTDFIFSAICEEMGTLTGVAVVLLYMLLCYRAFKIALNIKRRFEKIVVLGLILLIGMQTFIIIGGVIKLIPLTGTTLPYVSYGGSSLVTSFIILGILQAISRGDFSSEGENYG</sequence>
<dbReference type="GO" id="GO:0051301">
    <property type="term" value="P:cell division"/>
    <property type="evidence" value="ECO:0007669"/>
    <property type="project" value="InterPro"/>
</dbReference>
<evidence type="ECO:0000313" key="7">
    <source>
        <dbReference type="EMBL" id="PQQ66552.1"/>
    </source>
</evidence>
<keyword evidence="3" id="KW-0133">Cell shape</keyword>
<feature type="transmembrane region" description="Helical" evidence="6">
    <location>
        <begin position="145"/>
        <end position="171"/>
    </location>
</feature>
<feature type="transmembrane region" description="Helical" evidence="6">
    <location>
        <begin position="191"/>
        <end position="208"/>
    </location>
</feature>
<organism evidence="7 8">
    <name type="scientific">Acetivibrio saccincola</name>
    <dbReference type="NCBI Taxonomy" id="1677857"/>
    <lineage>
        <taxon>Bacteria</taxon>
        <taxon>Bacillati</taxon>
        <taxon>Bacillota</taxon>
        <taxon>Clostridia</taxon>
        <taxon>Eubacteriales</taxon>
        <taxon>Oscillospiraceae</taxon>
        <taxon>Acetivibrio</taxon>
    </lineage>
</organism>